<organism evidence="1 2">
    <name type="scientific">Bacteroides cellulosilyticus</name>
    <dbReference type="NCBI Taxonomy" id="246787"/>
    <lineage>
        <taxon>Bacteria</taxon>
        <taxon>Pseudomonadati</taxon>
        <taxon>Bacteroidota</taxon>
        <taxon>Bacteroidia</taxon>
        <taxon>Bacteroidales</taxon>
        <taxon>Bacteroidaceae</taxon>
        <taxon>Bacteroides</taxon>
    </lineage>
</organism>
<evidence type="ECO:0000313" key="1">
    <source>
        <dbReference type="EMBL" id="KAA5416039.1"/>
    </source>
</evidence>
<dbReference type="Proteomes" id="UP000448877">
    <property type="component" value="Unassembled WGS sequence"/>
</dbReference>
<protein>
    <submittedName>
        <fullName evidence="1">Uncharacterized protein</fullName>
    </submittedName>
</protein>
<reference evidence="1 2" key="1">
    <citation type="journal article" date="2019" name="Nat. Med.">
        <title>A library of human gut bacterial isolates paired with longitudinal multiomics data enables mechanistic microbiome research.</title>
        <authorList>
            <person name="Poyet M."/>
            <person name="Groussin M."/>
            <person name="Gibbons S.M."/>
            <person name="Avila-Pacheco J."/>
            <person name="Jiang X."/>
            <person name="Kearney S.M."/>
            <person name="Perrotta A.R."/>
            <person name="Berdy B."/>
            <person name="Zhao S."/>
            <person name="Lieberman T.D."/>
            <person name="Swanson P.K."/>
            <person name="Smith M."/>
            <person name="Roesemann S."/>
            <person name="Alexander J.E."/>
            <person name="Rich S.A."/>
            <person name="Livny J."/>
            <person name="Vlamakis H."/>
            <person name="Clish C."/>
            <person name="Bullock K."/>
            <person name="Deik A."/>
            <person name="Scott J."/>
            <person name="Pierce K.A."/>
            <person name="Xavier R.J."/>
            <person name="Alm E.J."/>
        </authorList>
    </citation>
    <scope>NUCLEOTIDE SEQUENCE [LARGE SCALE GENOMIC DNA]</scope>
    <source>
        <strain evidence="1 2">BIOML-A6</strain>
    </source>
</reference>
<name>A0A642PVM4_9BACE</name>
<evidence type="ECO:0000313" key="2">
    <source>
        <dbReference type="Proteomes" id="UP000448877"/>
    </source>
</evidence>
<accession>A0A642PVM4</accession>
<proteinExistence type="predicted"/>
<dbReference type="RefSeq" id="WP_004318058.1">
    <property type="nucleotide sequence ID" value="NZ_VVYV01000029.1"/>
</dbReference>
<dbReference type="AlphaFoldDB" id="A0A642PVM4"/>
<sequence>MATHQITIAKASKNDFEKVYNLLSPMEELFNNRWSNEESWTEWDDDNEDKLELLAIRKEIAEEEYCDEDEVDNRLVLYEFIKRRMRLCGCSNWQRVVTAAECLIDIFCDPQESCLAWRPDLKRAMYNTMLGE</sequence>
<comment type="caution">
    <text evidence="1">The sequence shown here is derived from an EMBL/GenBank/DDBJ whole genome shotgun (WGS) entry which is preliminary data.</text>
</comment>
<dbReference type="EMBL" id="VVYV01000029">
    <property type="protein sequence ID" value="KAA5416039.1"/>
    <property type="molecule type" value="Genomic_DNA"/>
</dbReference>
<gene>
    <name evidence="1" type="ORF">F2Y81_16935</name>
</gene>